<proteinExistence type="predicted"/>
<dbReference type="eggNOG" id="ENOG502N61H">
    <property type="taxonomic scope" value="Archaea"/>
</dbReference>
<accession>L0JXC6</accession>
<keyword evidence="1" id="KW-1133">Transmembrane helix</keyword>
<dbReference type="STRING" id="694430.Natoc_0910"/>
<name>L0JXC6_9EURY</name>
<dbReference type="AlphaFoldDB" id="L0JXC6"/>
<dbReference type="Proteomes" id="UP000010878">
    <property type="component" value="Chromosome"/>
</dbReference>
<protein>
    <submittedName>
        <fullName evidence="2">Uncharacterized protein</fullName>
    </submittedName>
</protein>
<dbReference type="RefSeq" id="WP_015320213.1">
    <property type="nucleotide sequence ID" value="NC_019974.1"/>
</dbReference>
<dbReference type="EMBL" id="CP003929">
    <property type="protein sequence ID" value="AGB36759.1"/>
    <property type="molecule type" value="Genomic_DNA"/>
</dbReference>
<keyword evidence="3" id="KW-1185">Reference proteome</keyword>
<dbReference type="HOGENOM" id="CLU_2748292_0_0_2"/>
<feature type="transmembrane region" description="Helical" evidence="1">
    <location>
        <begin position="42"/>
        <end position="63"/>
    </location>
</feature>
<organism evidence="2 3">
    <name type="scientific">Natronococcus occultus SP4</name>
    <dbReference type="NCBI Taxonomy" id="694430"/>
    <lineage>
        <taxon>Archaea</taxon>
        <taxon>Methanobacteriati</taxon>
        <taxon>Methanobacteriota</taxon>
        <taxon>Stenosarchaea group</taxon>
        <taxon>Halobacteria</taxon>
        <taxon>Halobacteriales</taxon>
        <taxon>Natrialbaceae</taxon>
        <taxon>Natronococcus</taxon>
    </lineage>
</organism>
<evidence type="ECO:0000256" key="1">
    <source>
        <dbReference type="SAM" id="Phobius"/>
    </source>
</evidence>
<sequence>MSAPGAGEDPPYLGNFLYLVAAVLLTGLATTTIVGRSGLEGVLAYAVAVPAFVAVFVGLLAIYNRYYLAD</sequence>
<gene>
    <name evidence="2" type="ORF">Natoc_0910</name>
</gene>
<evidence type="ECO:0000313" key="3">
    <source>
        <dbReference type="Proteomes" id="UP000010878"/>
    </source>
</evidence>
<keyword evidence="1" id="KW-0472">Membrane</keyword>
<keyword evidence="1" id="KW-0812">Transmembrane</keyword>
<reference evidence="2 3" key="1">
    <citation type="submission" date="2012-11" db="EMBL/GenBank/DDBJ databases">
        <title>FINISHED of Natronococcus occultus SP4, DSM 3396.</title>
        <authorList>
            <consortium name="DOE Joint Genome Institute"/>
            <person name="Eisen J."/>
            <person name="Huntemann M."/>
            <person name="Wei C.-L."/>
            <person name="Han J."/>
            <person name="Detter J.C."/>
            <person name="Han C."/>
            <person name="Tapia R."/>
            <person name="Chen A."/>
            <person name="Kyrpides N."/>
            <person name="Mavromatis K."/>
            <person name="Markowitz V."/>
            <person name="Szeto E."/>
            <person name="Ivanova N."/>
            <person name="Mikhailova N."/>
            <person name="Ovchinnikova G."/>
            <person name="Pagani I."/>
            <person name="Pati A."/>
            <person name="Goodwin L."/>
            <person name="Nordberg H.P."/>
            <person name="Cantor M.N."/>
            <person name="Hua S.X."/>
            <person name="Woyke T."/>
            <person name="Eisen J."/>
            <person name="Klenk H.-P."/>
            <person name="Klenk H.-P."/>
        </authorList>
    </citation>
    <scope>NUCLEOTIDE SEQUENCE [LARGE SCALE GENOMIC DNA]</scope>
    <source>
        <strain evidence="2 3">SP4</strain>
    </source>
</reference>
<feature type="transmembrane region" description="Helical" evidence="1">
    <location>
        <begin position="12"/>
        <end position="35"/>
    </location>
</feature>
<dbReference type="GeneID" id="14402024"/>
<dbReference type="KEGG" id="nou:Natoc_0910"/>
<evidence type="ECO:0000313" key="2">
    <source>
        <dbReference type="EMBL" id="AGB36759.1"/>
    </source>
</evidence>